<gene>
    <name evidence="15" type="ORF">FBUS_04749</name>
</gene>
<dbReference type="GO" id="GO:0005524">
    <property type="term" value="F:ATP binding"/>
    <property type="evidence" value="ECO:0007669"/>
    <property type="project" value="UniProtKB-KW"/>
</dbReference>
<comment type="subcellular location">
    <subcellularLocation>
        <location evidence="1">Endomembrane system</location>
        <topology evidence="1">Multi-pass membrane protein</topology>
    </subcellularLocation>
</comment>
<dbReference type="GO" id="GO:0006811">
    <property type="term" value="P:monoatomic ion transport"/>
    <property type="evidence" value="ECO:0007669"/>
    <property type="project" value="UniProtKB-KW"/>
</dbReference>
<evidence type="ECO:0000256" key="10">
    <source>
        <dbReference type="ARBA" id="ARBA00022989"/>
    </source>
</evidence>
<keyword evidence="5" id="KW-0547">Nucleotide-binding</keyword>
<evidence type="ECO:0000256" key="6">
    <source>
        <dbReference type="ARBA" id="ARBA00022837"/>
    </source>
</evidence>
<evidence type="ECO:0000256" key="7">
    <source>
        <dbReference type="ARBA" id="ARBA00022840"/>
    </source>
</evidence>
<dbReference type="AlphaFoldDB" id="A0A8E0VGX6"/>
<dbReference type="PROSITE" id="PS00154">
    <property type="entry name" value="ATPASE_E1_E2"/>
    <property type="match status" value="1"/>
</dbReference>
<evidence type="ECO:0000256" key="9">
    <source>
        <dbReference type="ARBA" id="ARBA00022967"/>
    </source>
</evidence>
<evidence type="ECO:0000256" key="13">
    <source>
        <dbReference type="SAM" id="Phobius"/>
    </source>
</evidence>
<feature type="transmembrane region" description="Helical" evidence="13">
    <location>
        <begin position="55"/>
        <end position="78"/>
    </location>
</feature>
<evidence type="ECO:0000256" key="8">
    <source>
        <dbReference type="ARBA" id="ARBA00022842"/>
    </source>
</evidence>
<evidence type="ECO:0000256" key="4">
    <source>
        <dbReference type="ARBA" id="ARBA00022692"/>
    </source>
</evidence>
<dbReference type="InterPro" id="IPR023299">
    <property type="entry name" value="ATPase_P-typ_cyto_dom_N"/>
</dbReference>
<evidence type="ECO:0000313" key="16">
    <source>
        <dbReference type="Proteomes" id="UP000728185"/>
    </source>
</evidence>
<dbReference type="InterPro" id="IPR018303">
    <property type="entry name" value="ATPase_P-typ_P_site"/>
</dbReference>
<keyword evidence="16" id="KW-1185">Reference proteome</keyword>
<dbReference type="SUPFAM" id="SSF81660">
    <property type="entry name" value="Metal cation-transporting ATPase, ATP-binding domain N"/>
    <property type="match status" value="1"/>
</dbReference>
<keyword evidence="9" id="KW-1278">Translocase</keyword>
<name>A0A8E0VGX6_9TREM</name>
<dbReference type="FunFam" id="1.20.1110.10:FF:000065">
    <property type="entry name" value="Sarcoplasmic/endoplasmic reticulum calcium ATPase 1"/>
    <property type="match status" value="1"/>
</dbReference>
<dbReference type="Pfam" id="PF00122">
    <property type="entry name" value="E1-E2_ATPase"/>
    <property type="match status" value="1"/>
</dbReference>
<keyword evidence="12 13" id="KW-0472">Membrane</keyword>
<keyword evidence="10 13" id="KW-1133">Transmembrane helix</keyword>
<evidence type="ECO:0000313" key="15">
    <source>
        <dbReference type="EMBL" id="KAA0193144.1"/>
    </source>
</evidence>
<feature type="transmembrane region" description="Helical" evidence="13">
    <location>
        <begin position="183"/>
        <end position="203"/>
    </location>
</feature>
<evidence type="ECO:0000256" key="5">
    <source>
        <dbReference type="ARBA" id="ARBA00022741"/>
    </source>
</evidence>
<dbReference type="EMBL" id="LUCM01005228">
    <property type="protein sequence ID" value="KAA0193144.1"/>
    <property type="molecule type" value="Genomic_DNA"/>
</dbReference>
<dbReference type="InterPro" id="IPR023214">
    <property type="entry name" value="HAD_sf"/>
</dbReference>
<dbReference type="Proteomes" id="UP000728185">
    <property type="component" value="Unassembled WGS sequence"/>
</dbReference>
<dbReference type="Gene3D" id="3.40.1110.10">
    <property type="entry name" value="Calcium-transporting ATPase, cytoplasmic domain N"/>
    <property type="match status" value="1"/>
</dbReference>
<reference evidence="15" key="1">
    <citation type="submission" date="2019-05" db="EMBL/GenBank/DDBJ databases">
        <title>Annotation for the trematode Fasciolopsis buski.</title>
        <authorList>
            <person name="Choi Y.-J."/>
        </authorList>
    </citation>
    <scope>NUCLEOTIDE SEQUENCE</scope>
    <source>
        <strain evidence="15">HT</strain>
        <tissue evidence="15">Whole worm</tissue>
    </source>
</reference>
<feature type="transmembrane region" description="Helical" evidence="13">
    <location>
        <begin position="215"/>
        <end position="244"/>
    </location>
</feature>
<sequence length="481" mass="52742">MEDAYSRTANDILKFYNTSEERGLSDKQVEVFLKEYGYNASPLVFAAIDWRSMEAVFSVFLTLCASQSIIFIFLVFSVGDRVPADIRILSILSTTLRVDQSILTGESVSVLKHSEPVSQTRAVNQDKKNMLFSGTNVASGRCRGVVVGTGLATEIGKIRDQIMQTEQDKTPLGQKIDEFGTQLSKVITFICIAVWCINIGHFNDPVHGGSWLRGAIYYFKIAVALAVAAIPEGLPAVITTCLALGTRRMARKNAIVRSLPSVETLGCTTVICSDKTGTLTTNQMTVVRMFTFTDGSHGSPQSGDGFPLTFEEFEITGSKYAPEGSVLSKGQKVDCSLNSCLVELAHICALCNDSGLNYNETRGAFEKIGEATETALVCLVEKMNVSSVRKAGLTNRDLAMACSHNLQGMYQKKFTLEFSRDRKSMSTYVIFKANNSNKLFVKVRPTLQSCEAYVNFQIYMTQATKNVCHLVFVVQGSEGAI</sequence>
<dbReference type="GO" id="GO:0016020">
    <property type="term" value="C:membrane"/>
    <property type="evidence" value="ECO:0007669"/>
    <property type="project" value="InterPro"/>
</dbReference>
<dbReference type="InterPro" id="IPR059000">
    <property type="entry name" value="ATPase_P-type_domA"/>
</dbReference>
<keyword evidence="6" id="KW-0106">Calcium</keyword>
<keyword evidence="3" id="KW-0597">Phosphoprotein</keyword>
<dbReference type="Pfam" id="PF13246">
    <property type="entry name" value="Cation_ATPase"/>
    <property type="match status" value="1"/>
</dbReference>
<dbReference type="GO" id="GO:0016887">
    <property type="term" value="F:ATP hydrolysis activity"/>
    <property type="evidence" value="ECO:0007669"/>
    <property type="project" value="InterPro"/>
</dbReference>
<evidence type="ECO:0000256" key="2">
    <source>
        <dbReference type="ARBA" id="ARBA00022448"/>
    </source>
</evidence>
<dbReference type="InterPro" id="IPR001757">
    <property type="entry name" value="P_typ_ATPase"/>
</dbReference>
<protein>
    <submittedName>
        <fullName evidence="15">ATPase Ca++ transporting ubiquitous</fullName>
    </submittedName>
</protein>
<dbReference type="SUPFAM" id="SSF81665">
    <property type="entry name" value="Calcium ATPase, transmembrane domain M"/>
    <property type="match status" value="1"/>
</dbReference>
<dbReference type="FunFam" id="3.40.1110.10:FF:000003">
    <property type="entry name" value="Calcium-transporting ATPase"/>
    <property type="match status" value="1"/>
</dbReference>
<evidence type="ECO:0000259" key="14">
    <source>
        <dbReference type="Pfam" id="PF00122"/>
    </source>
</evidence>
<dbReference type="PANTHER" id="PTHR42861">
    <property type="entry name" value="CALCIUM-TRANSPORTING ATPASE"/>
    <property type="match status" value="1"/>
</dbReference>
<evidence type="ECO:0000256" key="3">
    <source>
        <dbReference type="ARBA" id="ARBA00022553"/>
    </source>
</evidence>
<organism evidence="15 16">
    <name type="scientific">Fasciolopsis buskii</name>
    <dbReference type="NCBI Taxonomy" id="27845"/>
    <lineage>
        <taxon>Eukaryota</taxon>
        <taxon>Metazoa</taxon>
        <taxon>Spiralia</taxon>
        <taxon>Lophotrochozoa</taxon>
        <taxon>Platyhelminthes</taxon>
        <taxon>Trematoda</taxon>
        <taxon>Digenea</taxon>
        <taxon>Plagiorchiida</taxon>
        <taxon>Echinostomata</taxon>
        <taxon>Echinostomatoidea</taxon>
        <taxon>Fasciolidae</taxon>
        <taxon>Fasciolopsis</taxon>
    </lineage>
</organism>
<evidence type="ECO:0000256" key="11">
    <source>
        <dbReference type="ARBA" id="ARBA00023065"/>
    </source>
</evidence>
<keyword evidence="8" id="KW-0460">Magnesium</keyword>
<dbReference type="Gene3D" id="3.40.50.1000">
    <property type="entry name" value="HAD superfamily/HAD-like"/>
    <property type="match status" value="1"/>
</dbReference>
<keyword evidence="7" id="KW-0067">ATP-binding</keyword>
<evidence type="ECO:0000256" key="12">
    <source>
        <dbReference type="ARBA" id="ARBA00023136"/>
    </source>
</evidence>
<dbReference type="OrthoDB" id="3352408at2759"/>
<evidence type="ECO:0000256" key="1">
    <source>
        <dbReference type="ARBA" id="ARBA00004127"/>
    </source>
</evidence>
<feature type="domain" description="P-type ATPase A" evidence="14">
    <location>
        <begin position="75"/>
        <end position="161"/>
    </location>
</feature>
<dbReference type="FunFam" id="2.70.150.10:FF:000160">
    <property type="entry name" value="Sarcoplasmic/endoplasmic reticulum calcium ATPase 1"/>
    <property type="match status" value="1"/>
</dbReference>
<dbReference type="PRINTS" id="PR00119">
    <property type="entry name" value="CATATPASE"/>
</dbReference>
<dbReference type="NCBIfam" id="TIGR01494">
    <property type="entry name" value="ATPase_P-type"/>
    <property type="match status" value="1"/>
</dbReference>
<dbReference type="InterPro" id="IPR023298">
    <property type="entry name" value="ATPase_P-typ_TM_dom_sf"/>
</dbReference>
<keyword evidence="2" id="KW-0813">Transport</keyword>
<keyword evidence="4 13" id="KW-0812">Transmembrane</keyword>
<comment type="caution">
    <text evidence="15">The sequence shown here is derived from an EMBL/GenBank/DDBJ whole genome shotgun (WGS) entry which is preliminary data.</text>
</comment>
<accession>A0A8E0VGX6</accession>
<proteinExistence type="predicted"/>
<dbReference type="Gene3D" id="1.20.1110.10">
    <property type="entry name" value="Calcium-transporting ATPase, transmembrane domain"/>
    <property type="match status" value="1"/>
</dbReference>
<dbReference type="Gene3D" id="2.70.150.10">
    <property type="entry name" value="Calcium-transporting ATPase, cytoplasmic transduction domain A"/>
    <property type="match status" value="1"/>
</dbReference>
<keyword evidence="11" id="KW-0406">Ion transport</keyword>
<dbReference type="GO" id="GO:0012505">
    <property type="term" value="C:endomembrane system"/>
    <property type="evidence" value="ECO:0007669"/>
    <property type="project" value="UniProtKB-SubCell"/>
</dbReference>